<name>A0A6B0US56_IXORI</name>
<dbReference type="EMBL" id="GIFC01010516">
    <property type="protein sequence ID" value="MXU92599.1"/>
    <property type="molecule type" value="Transcribed_RNA"/>
</dbReference>
<organism evidence="1">
    <name type="scientific">Ixodes ricinus</name>
    <name type="common">Common tick</name>
    <name type="synonym">Acarus ricinus</name>
    <dbReference type="NCBI Taxonomy" id="34613"/>
    <lineage>
        <taxon>Eukaryota</taxon>
        <taxon>Metazoa</taxon>
        <taxon>Ecdysozoa</taxon>
        <taxon>Arthropoda</taxon>
        <taxon>Chelicerata</taxon>
        <taxon>Arachnida</taxon>
        <taxon>Acari</taxon>
        <taxon>Parasitiformes</taxon>
        <taxon>Ixodida</taxon>
        <taxon>Ixodoidea</taxon>
        <taxon>Ixodidae</taxon>
        <taxon>Ixodinae</taxon>
        <taxon>Ixodes</taxon>
    </lineage>
</organism>
<evidence type="ECO:0000313" key="1">
    <source>
        <dbReference type="EMBL" id="MXU92599.1"/>
    </source>
</evidence>
<reference evidence="1" key="1">
    <citation type="submission" date="2019-12" db="EMBL/GenBank/DDBJ databases">
        <title>An insight into the sialome of adult female Ixodes ricinus ticks feeding for 6 days.</title>
        <authorList>
            <person name="Perner J."/>
            <person name="Ribeiro J.M.C."/>
        </authorList>
    </citation>
    <scope>NUCLEOTIDE SEQUENCE</scope>
    <source>
        <strain evidence="1">Semi-engorged</strain>
        <tissue evidence="1">Salivary glands</tissue>
    </source>
</reference>
<sequence>MAEAVANSAVCLSCCTVTGVTAETAFCCDRAVELVRLLDDLESDRFEMMDRLLSPVDSGDSGQSTALQGAVDADAREAVLVEAVRPVASCSSRSLTTWWWPALEATRIGVRPHWSTWDGSAPYSSRARTTGSCPS</sequence>
<dbReference type="AlphaFoldDB" id="A0A6B0US56"/>
<protein>
    <submittedName>
        <fullName evidence="1">Putative secreted protein</fullName>
    </submittedName>
</protein>
<proteinExistence type="predicted"/>
<accession>A0A6B0US56</accession>